<dbReference type="Proteomes" id="UP001254709">
    <property type="component" value="Unassembled WGS sequence"/>
</dbReference>
<dbReference type="RefSeq" id="WP_312016330.1">
    <property type="nucleotide sequence ID" value="NZ_JASJMZ010000014.1"/>
</dbReference>
<evidence type="ECO:0000313" key="1">
    <source>
        <dbReference type="EMBL" id="MDT3241220.1"/>
    </source>
</evidence>
<comment type="caution">
    <text evidence="1">The sequence shown here is derived from an EMBL/GenBank/DDBJ whole genome shotgun (WGS) entry which is preliminary data.</text>
</comment>
<reference evidence="1" key="1">
    <citation type="submission" date="2023-05" db="EMBL/GenBank/DDBJ databases">
        <title>Development of a Genome-informed protocol for detection of Pseudomonas amygdali pv. morsprunorum using LAMP and PCR.</title>
        <authorList>
            <person name="Diaz D."/>
            <person name="Zamorano A."/>
            <person name="Garcia H."/>
            <person name="Ramos C."/>
            <person name="Cui W."/>
            <person name="Carreras C."/>
            <person name="Beltran M.F."/>
            <person name="Sagredo B."/>
            <person name="Pinto M."/>
            <person name="Fiore N."/>
        </authorList>
    </citation>
    <scope>NUCLEOTIDE SEQUENCE</scope>
    <source>
        <strain evidence="1">S2_Pam</strain>
    </source>
</reference>
<gene>
    <name evidence="1" type="ORF">QNL30_11210</name>
</gene>
<sequence length="100" mass="11094">STIADDKSAICPGSFFNRQGGSVFNQRRQAALTEMYFVTLTVVGRAEAPFRLKGAELEPTYIYASGCVAHIAFDINDCLDFDSSDSFHCRYLNSPHTQFS</sequence>
<organism evidence="1 2">
    <name type="scientific">Pseudomonas amygdali pv. morsprunorum</name>
    <dbReference type="NCBI Taxonomy" id="129138"/>
    <lineage>
        <taxon>Bacteria</taxon>
        <taxon>Pseudomonadati</taxon>
        <taxon>Pseudomonadota</taxon>
        <taxon>Gammaproteobacteria</taxon>
        <taxon>Pseudomonadales</taxon>
        <taxon>Pseudomonadaceae</taxon>
        <taxon>Pseudomonas</taxon>
        <taxon>Pseudomonas amygdali</taxon>
    </lineage>
</organism>
<protein>
    <submittedName>
        <fullName evidence="1">Uncharacterized protein</fullName>
    </submittedName>
</protein>
<dbReference type="EMBL" id="JASJMZ010000014">
    <property type="protein sequence ID" value="MDT3241220.1"/>
    <property type="molecule type" value="Genomic_DNA"/>
</dbReference>
<name>A0AB35R0D0_PSEA0</name>
<dbReference type="AlphaFoldDB" id="A0AB35R0D0"/>
<evidence type="ECO:0000313" key="2">
    <source>
        <dbReference type="Proteomes" id="UP001254709"/>
    </source>
</evidence>
<proteinExistence type="predicted"/>
<feature type="non-terminal residue" evidence="1">
    <location>
        <position position="1"/>
    </location>
</feature>
<accession>A0AB35R0D0</accession>